<keyword evidence="2 4" id="KW-0472">Membrane</keyword>
<evidence type="ECO:0000313" key="8">
    <source>
        <dbReference type="Proteomes" id="UP000193926"/>
    </source>
</evidence>
<evidence type="ECO:0000256" key="4">
    <source>
        <dbReference type="PROSITE-ProRule" id="PRU00473"/>
    </source>
</evidence>
<dbReference type="CDD" id="cd07185">
    <property type="entry name" value="OmpA_C-like"/>
    <property type="match status" value="1"/>
</dbReference>
<evidence type="ECO:0000256" key="1">
    <source>
        <dbReference type="ARBA" id="ARBA00004442"/>
    </source>
</evidence>
<evidence type="ECO:0000256" key="3">
    <source>
        <dbReference type="ARBA" id="ARBA00023237"/>
    </source>
</evidence>
<dbReference type="PANTHER" id="PTHR30329">
    <property type="entry name" value="STATOR ELEMENT OF FLAGELLAR MOTOR COMPLEX"/>
    <property type="match status" value="1"/>
</dbReference>
<keyword evidence="7" id="KW-0969">Cilium</keyword>
<sequence>MSYIRTVSALTLAISLTSGLSGYAQAQSSDGGMTAEEITQAFEKQKTRGLVLVPSDTTAPSTDTSTTASTAAAASTTVTTTETVYNEVDKADQVNIKIKFDFDSATLRDDQKPQLATLCQVMKAVDVKLFQIVGHTDSSGSASYNENLSLLRAKEVKRHLVNECGIAEDRLEAIGMGESVPFNAADPRSDENRRVEFQALG</sequence>
<gene>
    <name evidence="7" type="ORF">MGEO_05155</name>
</gene>
<comment type="caution">
    <text evidence="7">The sequence shown here is derived from an EMBL/GenBank/DDBJ whole genome shotgun (WGS) entry which is preliminary data.</text>
</comment>
<name>A0A1X4NNB0_9RHOB</name>
<comment type="subcellular location">
    <subcellularLocation>
        <location evidence="1">Cell outer membrane</location>
    </subcellularLocation>
</comment>
<evidence type="ECO:0000259" key="6">
    <source>
        <dbReference type="PROSITE" id="PS51123"/>
    </source>
</evidence>
<dbReference type="Pfam" id="PF00691">
    <property type="entry name" value="OmpA"/>
    <property type="match status" value="1"/>
</dbReference>
<dbReference type="PRINTS" id="PR01021">
    <property type="entry name" value="OMPADOMAIN"/>
</dbReference>
<organism evidence="7 8">
    <name type="scientific">Marivita geojedonensis</name>
    <dbReference type="NCBI Taxonomy" id="1123756"/>
    <lineage>
        <taxon>Bacteria</taxon>
        <taxon>Pseudomonadati</taxon>
        <taxon>Pseudomonadota</taxon>
        <taxon>Alphaproteobacteria</taxon>
        <taxon>Rhodobacterales</taxon>
        <taxon>Roseobacteraceae</taxon>
        <taxon>Marivita</taxon>
    </lineage>
</organism>
<evidence type="ECO:0000313" key="7">
    <source>
        <dbReference type="EMBL" id="OSQ51937.1"/>
    </source>
</evidence>
<dbReference type="STRING" id="1123756.MGEO_05155"/>
<keyword evidence="5" id="KW-0732">Signal</keyword>
<dbReference type="InterPro" id="IPR050330">
    <property type="entry name" value="Bact_OuterMem_StrucFunc"/>
</dbReference>
<evidence type="ECO:0000256" key="2">
    <source>
        <dbReference type="ARBA" id="ARBA00023136"/>
    </source>
</evidence>
<keyword evidence="3" id="KW-0998">Cell outer membrane</keyword>
<dbReference type="OrthoDB" id="9792021at2"/>
<reference evidence="7 8" key="1">
    <citation type="submission" date="2014-03" db="EMBL/GenBank/DDBJ databases">
        <title>The draft genome sequence of Marivita geojedonensis KCTC 23882.</title>
        <authorList>
            <person name="Lai Q."/>
            <person name="Shao Z."/>
        </authorList>
    </citation>
    <scope>NUCLEOTIDE SEQUENCE [LARGE SCALE GENOMIC DNA]</scope>
    <source>
        <strain evidence="7 8">DPG-138</strain>
    </source>
</reference>
<keyword evidence="7" id="KW-0966">Cell projection</keyword>
<dbReference type="PROSITE" id="PS51123">
    <property type="entry name" value="OMPA_2"/>
    <property type="match status" value="1"/>
</dbReference>
<proteinExistence type="predicted"/>
<keyword evidence="7" id="KW-0282">Flagellum</keyword>
<dbReference type="InterPro" id="IPR036737">
    <property type="entry name" value="OmpA-like_sf"/>
</dbReference>
<dbReference type="AlphaFoldDB" id="A0A1X4NNB0"/>
<dbReference type="Proteomes" id="UP000193926">
    <property type="component" value="Unassembled WGS sequence"/>
</dbReference>
<dbReference type="GO" id="GO:0009279">
    <property type="term" value="C:cell outer membrane"/>
    <property type="evidence" value="ECO:0007669"/>
    <property type="project" value="UniProtKB-SubCell"/>
</dbReference>
<dbReference type="SUPFAM" id="SSF103088">
    <property type="entry name" value="OmpA-like"/>
    <property type="match status" value="1"/>
</dbReference>
<dbReference type="PANTHER" id="PTHR30329:SF21">
    <property type="entry name" value="LIPOPROTEIN YIAD-RELATED"/>
    <property type="match status" value="1"/>
</dbReference>
<keyword evidence="8" id="KW-1185">Reference proteome</keyword>
<feature type="domain" description="OmpA-like" evidence="6">
    <location>
        <begin position="87"/>
        <end position="201"/>
    </location>
</feature>
<dbReference type="InterPro" id="IPR006665">
    <property type="entry name" value="OmpA-like"/>
</dbReference>
<feature type="signal peptide" evidence="5">
    <location>
        <begin position="1"/>
        <end position="26"/>
    </location>
</feature>
<dbReference type="InterPro" id="IPR006664">
    <property type="entry name" value="OMP_bac"/>
</dbReference>
<accession>A0A1X4NNB0</accession>
<dbReference type="EMBL" id="JFKC01000003">
    <property type="protein sequence ID" value="OSQ51937.1"/>
    <property type="molecule type" value="Genomic_DNA"/>
</dbReference>
<dbReference type="Gene3D" id="3.30.1330.60">
    <property type="entry name" value="OmpA-like domain"/>
    <property type="match status" value="1"/>
</dbReference>
<protein>
    <submittedName>
        <fullName evidence="7">Flagellar motor protein MotB</fullName>
    </submittedName>
</protein>
<evidence type="ECO:0000256" key="5">
    <source>
        <dbReference type="SAM" id="SignalP"/>
    </source>
</evidence>
<feature type="chain" id="PRO_5013253682" evidence="5">
    <location>
        <begin position="27"/>
        <end position="201"/>
    </location>
</feature>